<feature type="compositionally biased region" description="Basic and acidic residues" evidence="11">
    <location>
        <begin position="518"/>
        <end position="537"/>
    </location>
</feature>
<dbReference type="CDD" id="cd13231">
    <property type="entry name" value="PH2_SSRP1-like"/>
    <property type="match status" value="1"/>
</dbReference>
<dbReference type="InterPro" id="IPR048993">
    <property type="entry name" value="SSRP1-like_PH1"/>
</dbReference>
<dbReference type="InterPro" id="IPR000969">
    <property type="entry name" value="SSRP1/POB3"/>
</dbReference>
<dbReference type="GO" id="GO:0006281">
    <property type="term" value="P:DNA repair"/>
    <property type="evidence" value="ECO:0007669"/>
    <property type="project" value="UniProtKB-KW"/>
</dbReference>
<dbReference type="InterPro" id="IPR009071">
    <property type="entry name" value="HMG_box_dom"/>
</dbReference>
<dbReference type="InterPro" id="IPR035417">
    <property type="entry name" value="SSRP1/POB3_N"/>
</dbReference>
<dbReference type="SUPFAM" id="SSF47095">
    <property type="entry name" value="HMG-box"/>
    <property type="match status" value="1"/>
</dbReference>
<feature type="compositionally biased region" description="Low complexity" evidence="11">
    <location>
        <begin position="733"/>
        <end position="743"/>
    </location>
</feature>
<dbReference type="Gene3D" id="2.30.29.220">
    <property type="entry name" value="Structure-specific recognition protein (SSRP1)"/>
    <property type="match status" value="1"/>
</dbReference>
<dbReference type="InterPro" id="IPR050454">
    <property type="entry name" value="RTT106/SSRP1_HistChap/FACT"/>
</dbReference>
<dbReference type="Pfam" id="PF17292">
    <property type="entry name" value="POB3_N"/>
    <property type="match status" value="1"/>
</dbReference>
<dbReference type="GO" id="GO:0003677">
    <property type="term" value="F:DNA binding"/>
    <property type="evidence" value="ECO:0007669"/>
    <property type="project" value="UniProtKB-UniRule"/>
</dbReference>
<dbReference type="GO" id="GO:1902275">
    <property type="term" value="P:regulation of chromatin organization"/>
    <property type="evidence" value="ECO:0007669"/>
    <property type="project" value="TreeGrafter"/>
</dbReference>
<dbReference type="AlphaFoldDB" id="A0AAN8KC75"/>
<dbReference type="FunFam" id="2.30.29.30:FF:000119">
    <property type="entry name" value="FACT complex subunit SSRP1"/>
    <property type="match status" value="1"/>
</dbReference>
<comment type="caution">
    <text evidence="14">The sequence shown here is derived from an EMBL/GenBank/DDBJ whole genome shotgun (WGS) entry which is preliminary data.</text>
</comment>
<dbReference type="Proteomes" id="UP001347796">
    <property type="component" value="Unassembled WGS sequence"/>
</dbReference>
<comment type="similarity">
    <text evidence="1 10">Belongs to the SSRP1 family.</text>
</comment>
<dbReference type="GO" id="GO:0031491">
    <property type="term" value="F:nucleosome binding"/>
    <property type="evidence" value="ECO:0007669"/>
    <property type="project" value="TreeGrafter"/>
</dbReference>
<dbReference type="SMART" id="SM01287">
    <property type="entry name" value="Rtt106"/>
    <property type="match status" value="1"/>
</dbReference>
<keyword evidence="15" id="KW-1185">Reference proteome</keyword>
<evidence type="ECO:0000256" key="2">
    <source>
        <dbReference type="ARBA" id="ARBA00022454"/>
    </source>
</evidence>
<protein>
    <recommendedName>
        <fullName evidence="10">FACT complex subunit SSRP1</fullName>
    </recommendedName>
</protein>
<evidence type="ECO:0000256" key="7">
    <source>
        <dbReference type="ARBA" id="ARBA00023204"/>
    </source>
</evidence>
<dbReference type="Pfam" id="PF03531">
    <property type="entry name" value="SSrecog"/>
    <property type="match status" value="1"/>
</dbReference>
<dbReference type="SUPFAM" id="SSF50729">
    <property type="entry name" value="PH domain-like"/>
    <property type="match status" value="1"/>
</dbReference>
<feature type="domain" description="HMG box" evidence="12">
    <location>
        <begin position="572"/>
        <end position="638"/>
    </location>
</feature>
<feature type="compositionally biased region" description="Basic and acidic residues" evidence="11">
    <location>
        <begin position="706"/>
        <end position="716"/>
    </location>
</feature>
<keyword evidence="3 10" id="KW-0235">DNA replication</keyword>
<keyword evidence="9" id="KW-0238">DNA-binding</keyword>
<dbReference type="EMBL" id="JAZGQO010000002">
    <property type="protein sequence ID" value="KAK6190619.1"/>
    <property type="molecule type" value="Genomic_DNA"/>
</dbReference>
<dbReference type="CDD" id="cd21994">
    <property type="entry name" value="HMG-box_SSRP1-like"/>
    <property type="match status" value="1"/>
</dbReference>
<dbReference type="FunFam" id="2.30.29.30:FF:000098">
    <property type="entry name" value="Fact complex subunit ssrp1"/>
    <property type="match status" value="1"/>
</dbReference>
<gene>
    <name evidence="14" type="ORF">SNE40_002446</name>
    <name evidence="13" type="ORF">SNE40_006363</name>
</gene>
<evidence type="ECO:0000256" key="3">
    <source>
        <dbReference type="ARBA" id="ARBA00022705"/>
    </source>
</evidence>
<evidence type="ECO:0000256" key="11">
    <source>
        <dbReference type="SAM" id="MobiDB-lite"/>
    </source>
</evidence>
<dbReference type="Pfam" id="PF08512">
    <property type="entry name" value="Rttp106-like_middle"/>
    <property type="match status" value="1"/>
</dbReference>
<feature type="region of interest" description="Disordered" evidence="11">
    <location>
        <begin position="430"/>
        <end position="582"/>
    </location>
</feature>
<dbReference type="InterPro" id="IPR011993">
    <property type="entry name" value="PH-like_dom_sf"/>
</dbReference>
<name>A0AAN8KC75_PATCE</name>
<dbReference type="Pfam" id="PF00505">
    <property type="entry name" value="HMG_box"/>
    <property type="match status" value="1"/>
</dbReference>
<evidence type="ECO:0000313" key="15">
    <source>
        <dbReference type="Proteomes" id="UP001347796"/>
    </source>
</evidence>
<proteinExistence type="inferred from homology"/>
<keyword evidence="7 10" id="KW-0234">DNA repair</keyword>
<dbReference type="Gene3D" id="2.30.29.30">
    <property type="entry name" value="Pleckstrin-homology domain (PH domain)/Phosphotyrosine-binding domain (PTB)"/>
    <property type="match status" value="2"/>
</dbReference>
<dbReference type="InterPro" id="IPR013719">
    <property type="entry name" value="RTT106/SPT16-like_middle_dom"/>
</dbReference>
<organism evidence="14 15">
    <name type="scientific">Patella caerulea</name>
    <name type="common">Rayed Mediterranean limpet</name>
    <dbReference type="NCBI Taxonomy" id="87958"/>
    <lineage>
        <taxon>Eukaryota</taxon>
        <taxon>Metazoa</taxon>
        <taxon>Spiralia</taxon>
        <taxon>Lophotrochozoa</taxon>
        <taxon>Mollusca</taxon>
        <taxon>Gastropoda</taxon>
        <taxon>Patellogastropoda</taxon>
        <taxon>Patelloidea</taxon>
        <taxon>Patellidae</taxon>
        <taxon>Patella</taxon>
    </lineage>
</organism>
<feature type="compositionally biased region" description="Basic residues" evidence="11">
    <location>
        <begin position="538"/>
        <end position="549"/>
    </location>
</feature>
<sequence>MSDVQEYPEVFQEVRGALNPGRLKLQSNSVTFKNIKTGKVDQYQSTDIEAVHWLKRARGNCLKMLLNNGTIHRYDGFKEMEFERLASFVSKYYNSELEKVDIAMKGWNWGQADFVANALNFKIDNHLAFEIPLGNVSHSTNTKNEVTLEFHQNDDAAVSLTELRFHIPTDPNTEVDTVAEFYEKVLAKADIIQATGDAVVTFTEVQCLTPRGRYDIKLYPTFLQLHGKTFDYKVPYTTVLRLFLLPHKDSRQMFFVVSLDPPIKQGQTRYHFLILLFNKEDEMTVELGMTEEELKEKYDGKLNPEMHGLEYEVVSKIFKAITQRKITVPGSFEGQQGTRCVSCSYKAATGLLYPLERGFIFVHKPPLHIRFDEINCVNFARGSGNTRSFDFEIETLSSSVYHFVGIEKDEYGKLFDFVSSKKLRVKNIDKNKSGKGANAGTGAMSGSDEEGGDHDAYLERMKAEGKQRQDDDEDDDTDSSDESFNPGESGSEVAEEYDSNPPTTDSEDSDEESDSEPSEAKKARKEQKQKEKAEKNEKKKAKEKKRSKSAKTVSEGGKRKSKKKSKREKGQPKRPQSSYFLWLNENREKIKEDNPGISITEVSKKAGELWKKVSDKTKWEKLAEEAKKDYVKAMEQWNNREISEGGSDEGEGKDSSPKKSKKSNSSPSKKANDSRAGSGVAYKSKEFISSSDSSGEDKPKKKKLRKDGSESEKELPSEPDEATPNTSEDSGHSGKSGSESGSD</sequence>
<evidence type="ECO:0000313" key="13">
    <source>
        <dbReference type="EMBL" id="KAK6183758.1"/>
    </source>
</evidence>
<dbReference type="GO" id="GO:0042393">
    <property type="term" value="F:histone binding"/>
    <property type="evidence" value="ECO:0007669"/>
    <property type="project" value="TreeGrafter"/>
</dbReference>
<evidence type="ECO:0000256" key="10">
    <source>
        <dbReference type="RuleBase" id="RU364013"/>
    </source>
</evidence>
<dbReference type="PANTHER" id="PTHR45849:SF1">
    <property type="entry name" value="FACT COMPLEX SUBUNIT SSRP1"/>
    <property type="match status" value="1"/>
</dbReference>
<comment type="subcellular location">
    <subcellularLocation>
        <location evidence="10">Nucleus</location>
    </subcellularLocation>
    <subcellularLocation>
        <location evidence="10">Chromosome</location>
    </subcellularLocation>
</comment>
<dbReference type="PANTHER" id="PTHR45849">
    <property type="entry name" value="FACT COMPLEX SUBUNIT SSRP1"/>
    <property type="match status" value="1"/>
</dbReference>
<dbReference type="CDD" id="cd13230">
    <property type="entry name" value="PH1_SSRP1-like"/>
    <property type="match status" value="1"/>
</dbReference>
<evidence type="ECO:0000256" key="4">
    <source>
        <dbReference type="ARBA" id="ARBA00022763"/>
    </source>
</evidence>
<evidence type="ECO:0000256" key="5">
    <source>
        <dbReference type="ARBA" id="ARBA00023015"/>
    </source>
</evidence>
<dbReference type="GO" id="GO:0006260">
    <property type="term" value="P:DNA replication"/>
    <property type="evidence" value="ECO:0007669"/>
    <property type="project" value="UniProtKB-KW"/>
</dbReference>
<keyword evidence="4 10" id="KW-0227">DNA damage</keyword>
<comment type="function">
    <text evidence="10">Component of the FACT complex, a general chromatin factor that acts to reorganize nucleosomes. The FACT complex is involved in multiple processes that require DNA as a template such as mRNA elongation, DNA replication and DNA repair. During transcription elongation the FACT complex acts as a histone chaperone that both destabilizes and restores nucleosomal structure. It facilitates the passage of RNA polymerase II and transcription by promoting the dissociation of one histone H2A-H2B dimer from the nucleosome, then subsequently promotes the reestablishment of the nucleosome following the passage of RNA polymerase II.</text>
</comment>
<keyword evidence="8 9" id="KW-0539">Nucleus</keyword>
<dbReference type="FunFam" id="2.30.29.150:FF:000001">
    <property type="entry name" value="Fact complex subunit ssrp1"/>
    <property type="match status" value="1"/>
</dbReference>
<dbReference type="Pfam" id="PF21103">
    <property type="entry name" value="PH1_SSRP1-like"/>
    <property type="match status" value="1"/>
</dbReference>
<evidence type="ECO:0000256" key="8">
    <source>
        <dbReference type="ARBA" id="ARBA00023242"/>
    </source>
</evidence>
<evidence type="ECO:0000256" key="9">
    <source>
        <dbReference type="PROSITE-ProRule" id="PRU00267"/>
    </source>
</evidence>
<feature type="DNA-binding region" description="HMG box" evidence="9">
    <location>
        <begin position="572"/>
        <end position="638"/>
    </location>
</feature>
<accession>A0AAN8KC75</accession>
<dbReference type="EMBL" id="JAZGQO010000006">
    <property type="protein sequence ID" value="KAK6183758.1"/>
    <property type="molecule type" value="Genomic_DNA"/>
</dbReference>
<dbReference type="InterPro" id="IPR038167">
    <property type="entry name" value="SSRP1_sf"/>
</dbReference>
<keyword evidence="6 10" id="KW-0804">Transcription</keyword>
<keyword evidence="2 10" id="KW-0158">Chromosome</keyword>
<evidence type="ECO:0000313" key="14">
    <source>
        <dbReference type="EMBL" id="KAK6190619.1"/>
    </source>
</evidence>
<evidence type="ECO:0000256" key="1">
    <source>
        <dbReference type="ARBA" id="ARBA00010060"/>
    </source>
</evidence>
<dbReference type="PRINTS" id="PR00887">
    <property type="entry name" value="SSRCOGNITION"/>
</dbReference>
<feature type="region of interest" description="Disordered" evidence="11">
    <location>
        <begin position="638"/>
        <end position="743"/>
    </location>
</feature>
<evidence type="ECO:0000259" key="12">
    <source>
        <dbReference type="PROSITE" id="PS50118"/>
    </source>
</evidence>
<dbReference type="GO" id="GO:0035101">
    <property type="term" value="C:FACT complex"/>
    <property type="evidence" value="ECO:0007669"/>
    <property type="project" value="TreeGrafter"/>
</dbReference>
<dbReference type="InterPro" id="IPR024954">
    <property type="entry name" value="SSRP1_DD"/>
</dbReference>
<evidence type="ECO:0000256" key="6">
    <source>
        <dbReference type="ARBA" id="ARBA00023163"/>
    </source>
</evidence>
<feature type="compositionally biased region" description="Basic and acidic residues" evidence="11">
    <location>
        <begin position="453"/>
        <end position="469"/>
    </location>
</feature>
<dbReference type="PROSITE" id="PS50118">
    <property type="entry name" value="HMG_BOX_2"/>
    <property type="match status" value="1"/>
</dbReference>
<dbReference type="Gene3D" id="2.30.29.150">
    <property type="match status" value="1"/>
</dbReference>
<keyword evidence="5 10" id="KW-0805">Transcription regulation</keyword>
<feature type="compositionally biased region" description="Acidic residues" evidence="11">
    <location>
        <begin position="505"/>
        <end position="517"/>
    </location>
</feature>
<dbReference type="InterPro" id="IPR036910">
    <property type="entry name" value="HMG_box_dom_sf"/>
</dbReference>
<dbReference type="SMART" id="SM00398">
    <property type="entry name" value="HMG"/>
    <property type="match status" value="1"/>
</dbReference>
<dbReference type="Gene3D" id="1.10.30.10">
    <property type="entry name" value="High mobility group box domain"/>
    <property type="match status" value="1"/>
</dbReference>
<feature type="compositionally biased region" description="Acidic residues" evidence="11">
    <location>
        <begin position="470"/>
        <end position="481"/>
    </location>
</feature>
<reference evidence="14 15" key="1">
    <citation type="submission" date="2024-01" db="EMBL/GenBank/DDBJ databases">
        <title>The genome of the rayed Mediterranean limpet Patella caerulea (Linnaeus, 1758).</title>
        <authorList>
            <person name="Anh-Thu Weber A."/>
            <person name="Halstead-Nussloch G."/>
        </authorList>
    </citation>
    <scope>NUCLEOTIDE SEQUENCE [LARGE SCALE GENOMIC DNA]</scope>
    <source>
        <strain evidence="14">AATW-2023a</strain>
        <tissue evidence="14">Whole specimen</tissue>
    </source>
</reference>